<dbReference type="AlphaFoldDB" id="A0A2Z6SI62"/>
<evidence type="ECO:0000313" key="2">
    <source>
        <dbReference type="Proteomes" id="UP000247702"/>
    </source>
</evidence>
<protein>
    <submittedName>
        <fullName evidence="1">Uncharacterized protein</fullName>
    </submittedName>
</protein>
<keyword evidence="2" id="KW-1185">Reference proteome</keyword>
<evidence type="ECO:0000313" key="1">
    <source>
        <dbReference type="EMBL" id="GBC10012.1"/>
    </source>
</evidence>
<dbReference type="Proteomes" id="UP000247702">
    <property type="component" value="Unassembled WGS sequence"/>
</dbReference>
<accession>A0A2Z6SI62</accession>
<proteinExistence type="predicted"/>
<gene>
    <name evidence="1" type="ORF">RclHR1_09280003</name>
</gene>
<dbReference type="EMBL" id="BEXD01004346">
    <property type="protein sequence ID" value="GBC10012.1"/>
    <property type="molecule type" value="Genomic_DNA"/>
</dbReference>
<organism evidence="1 2">
    <name type="scientific">Rhizophagus clarus</name>
    <dbReference type="NCBI Taxonomy" id="94130"/>
    <lineage>
        <taxon>Eukaryota</taxon>
        <taxon>Fungi</taxon>
        <taxon>Fungi incertae sedis</taxon>
        <taxon>Mucoromycota</taxon>
        <taxon>Glomeromycotina</taxon>
        <taxon>Glomeromycetes</taxon>
        <taxon>Glomerales</taxon>
        <taxon>Glomeraceae</taxon>
        <taxon>Rhizophagus</taxon>
    </lineage>
</organism>
<comment type="caution">
    <text evidence="1">The sequence shown here is derived from an EMBL/GenBank/DDBJ whole genome shotgun (WGS) entry which is preliminary data.</text>
</comment>
<reference evidence="1 2" key="1">
    <citation type="submission" date="2017-11" db="EMBL/GenBank/DDBJ databases">
        <title>The genome of Rhizophagus clarus HR1 reveals common genetic basis of auxotrophy among arbuscular mycorrhizal fungi.</title>
        <authorList>
            <person name="Kobayashi Y."/>
        </authorList>
    </citation>
    <scope>NUCLEOTIDE SEQUENCE [LARGE SCALE GENOMIC DNA]</scope>
    <source>
        <strain evidence="1 2">HR1</strain>
    </source>
</reference>
<sequence>MCYVYTIQISFGFKCEHGRNSDSWILRKYDTTSRIVIKTCFLRIKCNCAMQSQETKVQTLCKKILTSKLKLT</sequence>
<name>A0A2Z6SI62_9GLOM</name>